<dbReference type="AlphaFoldDB" id="A0A1I2HQE6"/>
<dbReference type="PROSITE" id="PS51257">
    <property type="entry name" value="PROKAR_LIPOPROTEIN"/>
    <property type="match status" value="1"/>
</dbReference>
<dbReference type="InterPro" id="IPR007410">
    <property type="entry name" value="LpqE-like"/>
</dbReference>
<dbReference type="SUPFAM" id="SSF110087">
    <property type="entry name" value="DR1885-like metal-binding protein"/>
    <property type="match status" value="1"/>
</dbReference>
<keyword evidence="4" id="KW-1185">Reference proteome</keyword>
<evidence type="ECO:0000313" key="4">
    <source>
        <dbReference type="Proteomes" id="UP000199323"/>
    </source>
</evidence>
<feature type="chain" id="PRO_5011756043" evidence="2">
    <location>
        <begin position="29"/>
        <end position="168"/>
    </location>
</feature>
<evidence type="ECO:0000313" key="3">
    <source>
        <dbReference type="EMBL" id="SFF32069.1"/>
    </source>
</evidence>
<dbReference type="RefSeq" id="WP_093715000.1">
    <property type="nucleotide sequence ID" value="NZ_FONG01000011.1"/>
</dbReference>
<accession>A0A1I2HQE6</accession>
<dbReference type="EMBL" id="FONG01000011">
    <property type="protein sequence ID" value="SFF32069.1"/>
    <property type="molecule type" value="Genomic_DNA"/>
</dbReference>
<gene>
    <name evidence="3" type="ORF">SAMN05216251_111177</name>
</gene>
<dbReference type="OrthoDB" id="3853901at2"/>
<feature type="signal peptide" evidence="2">
    <location>
        <begin position="1"/>
        <end position="28"/>
    </location>
</feature>
<dbReference type="Pfam" id="PF04314">
    <property type="entry name" value="PCuAC"/>
    <property type="match status" value="1"/>
</dbReference>
<organism evidence="3 4">
    <name type="scientific">Actinacidiphila alni</name>
    <dbReference type="NCBI Taxonomy" id="380248"/>
    <lineage>
        <taxon>Bacteria</taxon>
        <taxon>Bacillati</taxon>
        <taxon>Actinomycetota</taxon>
        <taxon>Actinomycetes</taxon>
        <taxon>Kitasatosporales</taxon>
        <taxon>Streptomycetaceae</taxon>
        <taxon>Actinacidiphila</taxon>
    </lineage>
</organism>
<name>A0A1I2HQE6_9ACTN</name>
<keyword evidence="2" id="KW-0732">Signal</keyword>
<dbReference type="InterPro" id="IPR036182">
    <property type="entry name" value="PCuAC_sf"/>
</dbReference>
<evidence type="ECO:0000256" key="2">
    <source>
        <dbReference type="SAM" id="SignalP"/>
    </source>
</evidence>
<protein>
    <submittedName>
        <fullName evidence="3">Copper(I)-binding protein</fullName>
    </submittedName>
</protein>
<feature type="region of interest" description="Disordered" evidence="1">
    <location>
        <begin position="27"/>
        <end position="47"/>
    </location>
</feature>
<proteinExistence type="predicted"/>
<dbReference type="Gene3D" id="2.60.40.1890">
    <property type="entry name" value="PCu(A)C copper chaperone"/>
    <property type="match status" value="1"/>
</dbReference>
<reference evidence="3 4" key="1">
    <citation type="submission" date="2016-10" db="EMBL/GenBank/DDBJ databases">
        <authorList>
            <person name="de Groot N.N."/>
        </authorList>
    </citation>
    <scope>NUCLEOTIDE SEQUENCE [LARGE SCALE GENOMIC DNA]</scope>
    <source>
        <strain evidence="3 4">CGMCC 4.3510</strain>
    </source>
</reference>
<evidence type="ECO:0000256" key="1">
    <source>
        <dbReference type="SAM" id="MobiDB-lite"/>
    </source>
</evidence>
<dbReference type="Proteomes" id="UP000199323">
    <property type="component" value="Unassembled WGS sequence"/>
</dbReference>
<sequence>MPRTRVGPRSWHLITISAALALSATACARSDTSPPEPAPSTSDVPGRVDIRAGDVDLTISHATATLDSAGNGTLTMVVHNGSGVPDHLDMVATPDGGRGALTGAAKGTGTMTDAGILIPPGGTVTFGGTGPTVRLTHTRGITAGRTLPTNLEFGVARLVHLTAVVTAS</sequence>